<proteinExistence type="predicted"/>
<protein>
    <recommendedName>
        <fullName evidence="2">LicD/FKTN/FKRP nucleotidyltransferase domain-containing protein</fullName>
    </recommendedName>
</protein>
<feature type="domain" description="LicD/FKTN/FKRP nucleotidyltransferase" evidence="2">
    <location>
        <begin position="161"/>
        <end position="203"/>
    </location>
</feature>
<feature type="transmembrane region" description="Helical" evidence="1">
    <location>
        <begin position="20"/>
        <end position="42"/>
    </location>
</feature>
<dbReference type="PANTHER" id="PTHR43404:SF1">
    <property type="entry name" value="MNN4P"/>
    <property type="match status" value="1"/>
</dbReference>
<reference evidence="3 4" key="1">
    <citation type="journal article" date="2023" name="Sci. Data">
        <title>Genome assembly of the Korean intertidal mud-creeper Batillaria attramentaria.</title>
        <authorList>
            <person name="Patra A.K."/>
            <person name="Ho P.T."/>
            <person name="Jun S."/>
            <person name="Lee S.J."/>
            <person name="Kim Y."/>
            <person name="Won Y.J."/>
        </authorList>
    </citation>
    <scope>NUCLEOTIDE SEQUENCE [LARGE SCALE GENOMIC DNA]</scope>
    <source>
        <strain evidence="3">Wonlab-2016</strain>
    </source>
</reference>
<sequence>MMKLRRRGGRGGGIRWKVKYLILLATCAAFAVFLCTILILPLRNVVYQGMLPMTWREHDSFLLLKVQLDSQNFPIDNPFCHKAPDIAPSGLQVDVSDVTKFREPVSPYAEFYAQRELLAARAQHDPEAARRLTTLDRFRPLLTGEERAQLLFTVDVFVRACQENGLTFFLIGGTLLGAYRHHGMIPWDDDLDIAVNASQWRDLRRVLGNIPGFTLYARGDRQWKFFLTGLSRFAGDQPYKWPFIDLFFFNEDDTHVWGLTYNVKKMLLDRQYLLPLSTARWERWQLPVPACTERWLLSDFDIGICATTSYLHSTESDAGEVYLTPCSDLHEFFPFVFRRRDRNTGSITESRKVGERVIEKVSVLPQPDRCACWMHLSV</sequence>
<dbReference type="InterPro" id="IPR052942">
    <property type="entry name" value="LPS_cholinephosphotransferase"/>
</dbReference>
<accession>A0ABD0K2W1</accession>
<evidence type="ECO:0000256" key="1">
    <source>
        <dbReference type="SAM" id="Phobius"/>
    </source>
</evidence>
<evidence type="ECO:0000259" key="2">
    <source>
        <dbReference type="Pfam" id="PF04991"/>
    </source>
</evidence>
<organism evidence="3 4">
    <name type="scientific">Batillaria attramentaria</name>
    <dbReference type="NCBI Taxonomy" id="370345"/>
    <lineage>
        <taxon>Eukaryota</taxon>
        <taxon>Metazoa</taxon>
        <taxon>Spiralia</taxon>
        <taxon>Lophotrochozoa</taxon>
        <taxon>Mollusca</taxon>
        <taxon>Gastropoda</taxon>
        <taxon>Caenogastropoda</taxon>
        <taxon>Sorbeoconcha</taxon>
        <taxon>Cerithioidea</taxon>
        <taxon>Batillariidae</taxon>
        <taxon>Batillaria</taxon>
    </lineage>
</organism>
<keyword evidence="1" id="KW-0812">Transmembrane</keyword>
<gene>
    <name evidence="3" type="ORF">BaRGS_00027652</name>
</gene>
<dbReference type="AlphaFoldDB" id="A0ABD0K2W1"/>
<dbReference type="EMBL" id="JACVVK020000267">
    <property type="protein sequence ID" value="KAK7481112.1"/>
    <property type="molecule type" value="Genomic_DNA"/>
</dbReference>
<evidence type="ECO:0000313" key="4">
    <source>
        <dbReference type="Proteomes" id="UP001519460"/>
    </source>
</evidence>
<keyword evidence="1" id="KW-1133">Transmembrane helix</keyword>
<dbReference type="InterPro" id="IPR007074">
    <property type="entry name" value="LicD/FKTN/FKRP_NTP_transf"/>
</dbReference>
<name>A0ABD0K2W1_9CAEN</name>
<comment type="caution">
    <text evidence="3">The sequence shown here is derived from an EMBL/GenBank/DDBJ whole genome shotgun (WGS) entry which is preliminary data.</text>
</comment>
<keyword evidence="4" id="KW-1185">Reference proteome</keyword>
<dbReference type="GO" id="GO:0009100">
    <property type="term" value="P:glycoprotein metabolic process"/>
    <property type="evidence" value="ECO:0007669"/>
    <property type="project" value="UniProtKB-ARBA"/>
</dbReference>
<keyword evidence="1" id="KW-0472">Membrane</keyword>
<dbReference type="PANTHER" id="PTHR43404">
    <property type="entry name" value="LIPOPOLYSACCHARIDE CHOLINEPHOSPHOTRANSFERASE LICD"/>
    <property type="match status" value="1"/>
</dbReference>
<dbReference type="Proteomes" id="UP001519460">
    <property type="component" value="Unassembled WGS sequence"/>
</dbReference>
<evidence type="ECO:0000313" key="3">
    <source>
        <dbReference type="EMBL" id="KAK7481112.1"/>
    </source>
</evidence>
<dbReference type="Pfam" id="PF04991">
    <property type="entry name" value="LicD"/>
    <property type="match status" value="1"/>
</dbReference>